<dbReference type="Proteomes" id="UP001177527">
    <property type="component" value="Chromosome"/>
</dbReference>
<dbReference type="Pfam" id="PF23499">
    <property type="entry name" value="YnfU"/>
    <property type="match status" value="1"/>
</dbReference>
<gene>
    <name evidence="1" type="ORF">QBD33_13275</name>
</gene>
<dbReference type="RefSeq" id="WP_233269647.1">
    <property type="nucleotide sequence ID" value="NZ_CP123488.1"/>
</dbReference>
<dbReference type="EMBL" id="CP123488">
    <property type="protein sequence ID" value="WGL58378.1"/>
    <property type="molecule type" value="Genomic_DNA"/>
</dbReference>
<proteinExistence type="predicted"/>
<dbReference type="NCBIfam" id="NF038384">
    <property type="entry name" value="zinc_YnfU_fam"/>
    <property type="match status" value="1"/>
</dbReference>
<evidence type="ECO:0000313" key="2">
    <source>
        <dbReference type="Proteomes" id="UP001177527"/>
    </source>
</evidence>
<dbReference type="AlphaFoldDB" id="A0AA95G6V0"/>
<sequence length="43" mass="4851">MKSTCPHCSRQSTHSLSRIKNNITLICPYCGNIYLPSESKPIK</sequence>
<name>A0AA95G6V0_KLUIN</name>
<reference evidence="1" key="1">
    <citation type="submission" date="2023-04" db="EMBL/GenBank/DDBJ databases">
        <title>APH(3)-Id, a novel chromosomal aminoglycoside phosphotransferase, identified from an environmental isolate of Kluyvera intermedia DW18.</title>
        <authorList>
            <person name="Sha Y."/>
        </authorList>
    </citation>
    <scope>NUCLEOTIDE SEQUENCE</scope>
    <source>
        <strain evidence="1">DW18</strain>
    </source>
</reference>
<dbReference type="InterPro" id="IPR057793">
    <property type="entry name" value="YnfU-like"/>
</dbReference>
<accession>A0AA95G6V0</accession>
<protein>
    <submittedName>
        <fullName evidence="1">YnfU family zinc-binding protein</fullName>
    </submittedName>
</protein>
<organism evidence="1 2">
    <name type="scientific">Kluyvera intermedia</name>
    <name type="common">Enterobacter intermedius</name>
    <dbReference type="NCBI Taxonomy" id="61648"/>
    <lineage>
        <taxon>Bacteria</taxon>
        <taxon>Pseudomonadati</taxon>
        <taxon>Pseudomonadota</taxon>
        <taxon>Gammaproteobacteria</taxon>
        <taxon>Enterobacterales</taxon>
        <taxon>Enterobacteriaceae</taxon>
        <taxon>Kluyvera</taxon>
    </lineage>
</organism>
<evidence type="ECO:0000313" key="1">
    <source>
        <dbReference type="EMBL" id="WGL58378.1"/>
    </source>
</evidence>